<evidence type="ECO:0000313" key="2">
    <source>
        <dbReference type="Proteomes" id="UP000790347"/>
    </source>
</evidence>
<dbReference type="EMBL" id="ASGP02000002">
    <property type="protein sequence ID" value="KAH9522127.1"/>
    <property type="molecule type" value="Genomic_DNA"/>
</dbReference>
<protein>
    <submittedName>
        <fullName evidence="1">Uncharacterized protein</fullName>
    </submittedName>
</protein>
<reference evidence="1" key="1">
    <citation type="submission" date="2013-05" db="EMBL/GenBank/DDBJ databases">
        <authorList>
            <person name="Yim A.K.Y."/>
            <person name="Chan T.F."/>
            <person name="Ji K.M."/>
            <person name="Liu X.Y."/>
            <person name="Zhou J.W."/>
            <person name="Li R.Q."/>
            <person name="Yang K.Y."/>
            <person name="Li J."/>
            <person name="Li M."/>
            <person name="Law P.T.W."/>
            <person name="Wu Y.L."/>
            <person name="Cai Z.L."/>
            <person name="Qin H."/>
            <person name="Bao Y."/>
            <person name="Leung R.K.K."/>
            <person name="Ng P.K.S."/>
            <person name="Zou J."/>
            <person name="Zhong X.J."/>
            <person name="Ran P.X."/>
            <person name="Zhong N.S."/>
            <person name="Liu Z.G."/>
            <person name="Tsui S.K.W."/>
        </authorList>
    </citation>
    <scope>NUCLEOTIDE SEQUENCE</scope>
    <source>
        <strain evidence="1">Derf</strain>
        <tissue evidence="1">Whole organism</tissue>
    </source>
</reference>
<proteinExistence type="predicted"/>
<sequence>MKQSGYHTQTPSDYTRKLNPNFLLSNEYQTILSGLSTFFHKRNEEETINYNKQFVATLRIERVR</sequence>
<accession>A0A922I421</accession>
<organism evidence="1 2">
    <name type="scientific">Dermatophagoides farinae</name>
    <name type="common">American house dust mite</name>
    <dbReference type="NCBI Taxonomy" id="6954"/>
    <lineage>
        <taxon>Eukaryota</taxon>
        <taxon>Metazoa</taxon>
        <taxon>Ecdysozoa</taxon>
        <taxon>Arthropoda</taxon>
        <taxon>Chelicerata</taxon>
        <taxon>Arachnida</taxon>
        <taxon>Acari</taxon>
        <taxon>Acariformes</taxon>
        <taxon>Sarcoptiformes</taxon>
        <taxon>Astigmata</taxon>
        <taxon>Psoroptidia</taxon>
        <taxon>Analgoidea</taxon>
        <taxon>Pyroglyphidae</taxon>
        <taxon>Dermatophagoidinae</taxon>
        <taxon>Dermatophagoides</taxon>
    </lineage>
</organism>
<dbReference type="Proteomes" id="UP000790347">
    <property type="component" value="Unassembled WGS sequence"/>
</dbReference>
<evidence type="ECO:0000313" key="1">
    <source>
        <dbReference type="EMBL" id="KAH9522127.1"/>
    </source>
</evidence>
<gene>
    <name evidence="1" type="ORF">DERF_005727</name>
</gene>
<dbReference type="AlphaFoldDB" id="A0A922I421"/>
<comment type="caution">
    <text evidence="1">The sequence shown here is derived from an EMBL/GenBank/DDBJ whole genome shotgun (WGS) entry which is preliminary data.</text>
</comment>
<name>A0A922I421_DERFA</name>
<reference evidence="1" key="2">
    <citation type="journal article" date="2022" name="Res Sq">
        <title>Comparative Genomics Reveals Insights into the Divergent Evolution of Astigmatic Mites and Household Pest Adaptations.</title>
        <authorList>
            <person name="Xiong Q."/>
            <person name="Wan A.T.-Y."/>
            <person name="Liu X.-Y."/>
            <person name="Fung C.S.-H."/>
            <person name="Xiao X."/>
            <person name="Malainual N."/>
            <person name="Hou J."/>
            <person name="Wang L."/>
            <person name="Wang M."/>
            <person name="Yang K."/>
            <person name="Cui Y."/>
            <person name="Leung E."/>
            <person name="Nong W."/>
            <person name="Shin S.-K."/>
            <person name="Au S."/>
            <person name="Jeong K.Y."/>
            <person name="Chew F.T."/>
            <person name="Hui J."/>
            <person name="Leung T.F."/>
            <person name="Tungtrongchitr A."/>
            <person name="Zhong N."/>
            <person name="Liu Z."/>
            <person name="Tsui S."/>
        </authorList>
    </citation>
    <scope>NUCLEOTIDE SEQUENCE</scope>
    <source>
        <strain evidence="1">Derf</strain>
        <tissue evidence="1">Whole organism</tissue>
    </source>
</reference>
<keyword evidence="2" id="KW-1185">Reference proteome</keyword>